<evidence type="ECO:0000313" key="1">
    <source>
        <dbReference type="EMBL" id="CAK56412.1"/>
    </source>
</evidence>
<dbReference type="InParanoid" id="A0BCZ5"/>
<dbReference type="Proteomes" id="UP000000600">
    <property type="component" value="Unassembled WGS sequence"/>
</dbReference>
<keyword evidence="2" id="KW-1185">Reference proteome</keyword>
<gene>
    <name evidence="1" type="ORF">GSPATT00004506001</name>
</gene>
<proteinExistence type="predicted"/>
<organism evidence="1 2">
    <name type="scientific">Paramecium tetraurelia</name>
    <dbReference type="NCBI Taxonomy" id="5888"/>
    <lineage>
        <taxon>Eukaryota</taxon>
        <taxon>Sar</taxon>
        <taxon>Alveolata</taxon>
        <taxon>Ciliophora</taxon>
        <taxon>Intramacronucleata</taxon>
        <taxon>Oligohymenophorea</taxon>
        <taxon>Peniculida</taxon>
        <taxon>Parameciidae</taxon>
        <taxon>Paramecium</taxon>
    </lineage>
</organism>
<dbReference type="AlphaFoldDB" id="A0BCZ5"/>
<dbReference type="GeneID" id="5009594"/>
<sequence length="199" mass="23627">MIINTIRKNKPCTLQKEEIPITIHLIYNPVEINLMDTSINNQNMYIIYYAKCAVDYYDVAMPKYSQKGYSTPVRKLKQSPKRINSYHFHSHPKPTCQTLKFEGYISRESPFRNWIGNMKAQSASRVSQIQRIHVNFIYIIQNQVKIIEKNQKSESYQLQEYLNAVNDRIQWNSLPKVFNYQRCQTPDILKGARERAKRF</sequence>
<dbReference type="RefSeq" id="XP_001423810.1">
    <property type="nucleotide sequence ID" value="XM_001423773.1"/>
</dbReference>
<dbReference type="HOGENOM" id="CLU_1374559_0_0_1"/>
<dbReference type="OrthoDB" id="10276662at2759"/>
<name>A0BCZ5_PARTE</name>
<evidence type="ECO:0000313" key="2">
    <source>
        <dbReference type="Proteomes" id="UP000000600"/>
    </source>
</evidence>
<dbReference type="EMBL" id="CT867986">
    <property type="protein sequence ID" value="CAK56412.1"/>
    <property type="molecule type" value="Genomic_DNA"/>
</dbReference>
<dbReference type="KEGG" id="ptm:GSPATT00004506001"/>
<protein>
    <submittedName>
        <fullName evidence="1">Uncharacterized protein</fullName>
    </submittedName>
</protein>
<reference evidence="1 2" key="1">
    <citation type="journal article" date="2006" name="Nature">
        <title>Global trends of whole-genome duplications revealed by the ciliate Paramecium tetraurelia.</title>
        <authorList>
            <consortium name="Genoscope"/>
            <person name="Aury J.-M."/>
            <person name="Jaillon O."/>
            <person name="Duret L."/>
            <person name="Noel B."/>
            <person name="Jubin C."/>
            <person name="Porcel B.M."/>
            <person name="Segurens B."/>
            <person name="Daubin V."/>
            <person name="Anthouard V."/>
            <person name="Aiach N."/>
            <person name="Arnaiz O."/>
            <person name="Billaut A."/>
            <person name="Beisson J."/>
            <person name="Blanc I."/>
            <person name="Bouhouche K."/>
            <person name="Camara F."/>
            <person name="Duharcourt S."/>
            <person name="Guigo R."/>
            <person name="Gogendeau D."/>
            <person name="Katinka M."/>
            <person name="Keller A.-M."/>
            <person name="Kissmehl R."/>
            <person name="Klotz C."/>
            <person name="Koll F."/>
            <person name="Le Moue A."/>
            <person name="Lepere C."/>
            <person name="Malinsky S."/>
            <person name="Nowacki M."/>
            <person name="Nowak J.K."/>
            <person name="Plattner H."/>
            <person name="Poulain J."/>
            <person name="Ruiz F."/>
            <person name="Serrano V."/>
            <person name="Zagulski M."/>
            <person name="Dessen P."/>
            <person name="Betermier M."/>
            <person name="Weissenbach J."/>
            <person name="Scarpelli C."/>
            <person name="Schachter V."/>
            <person name="Sperling L."/>
            <person name="Meyer E."/>
            <person name="Cohen J."/>
            <person name="Wincker P."/>
        </authorList>
    </citation>
    <scope>NUCLEOTIDE SEQUENCE [LARGE SCALE GENOMIC DNA]</scope>
    <source>
        <strain evidence="1 2">Stock d4-2</strain>
    </source>
</reference>
<dbReference type="OMA" id="NDRIQWN"/>
<accession>A0BCZ5</accession>